<dbReference type="PANTHER" id="PTHR45832:SF22">
    <property type="entry name" value="SERINE_THREONINE-PROTEIN KINASE SAMKA-RELATED"/>
    <property type="match status" value="1"/>
</dbReference>
<comment type="similarity">
    <text evidence="1">Belongs to the protein kinase superfamily. STE Ser/Thr protein kinase family. STE20 subfamily.</text>
</comment>
<gene>
    <name evidence="5" type="ORF">PROFUN_07616</name>
</gene>
<evidence type="ECO:0000256" key="1">
    <source>
        <dbReference type="ARBA" id="ARBA00008874"/>
    </source>
</evidence>
<dbReference type="PROSITE" id="PS50011">
    <property type="entry name" value="PROTEIN_KINASE_DOM"/>
    <property type="match status" value="1"/>
</dbReference>
<dbReference type="SMART" id="SM00220">
    <property type="entry name" value="S_TKc"/>
    <property type="match status" value="1"/>
</dbReference>
<keyword evidence="3" id="KW-0067">ATP-binding</keyword>
<reference evidence="5 6" key="1">
    <citation type="journal article" date="2018" name="Genome Biol. Evol.">
        <title>Multiple Roots of Fruiting Body Formation in Amoebozoa.</title>
        <authorList>
            <person name="Hillmann F."/>
            <person name="Forbes G."/>
            <person name="Novohradska S."/>
            <person name="Ferling I."/>
            <person name="Riege K."/>
            <person name="Groth M."/>
            <person name="Westermann M."/>
            <person name="Marz M."/>
            <person name="Spaller T."/>
            <person name="Winckler T."/>
            <person name="Schaap P."/>
            <person name="Glockner G."/>
        </authorList>
    </citation>
    <scope>NUCLEOTIDE SEQUENCE [LARGE SCALE GENOMIC DNA]</scope>
    <source>
        <strain evidence="5 6">Jena</strain>
    </source>
</reference>
<dbReference type="InterPro" id="IPR011009">
    <property type="entry name" value="Kinase-like_dom_sf"/>
</dbReference>
<dbReference type="InterPro" id="IPR051931">
    <property type="entry name" value="PAK3-like"/>
</dbReference>
<dbReference type="Gene3D" id="1.10.510.10">
    <property type="entry name" value="Transferase(Phosphotransferase) domain 1"/>
    <property type="match status" value="1"/>
</dbReference>
<dbReference type="GO" id="GO:0005524">
    <property type="term" value="F:ATP binding"/>
    <property type="evidence" value="ECO:0007669"/>
    <property type="project" value="UniProtKB-KW"/>
</dbReference>
<evidence type="ECO:0000313" key="5">
    <source>
        <dbReference type="EMBL" id="PRP84315.1"/>
    </source>
</evidence>
<evidence type="ECO:0000256" key="3">
    <source>
        <dbReference type="ARBA" id="ARBA00022840"/>
    </source>
</evidence>
<proteinExistence type="inferred from homology"/>
<dbReference type="PANTHER" id="PTHR45832">
    <property type="entry name" value="SERINE/THREONINE-PROTEIN KINASE SAMKA-RELATED-RELATED"/>
    <property type="match status" value="1"/>
</dbReference>
<dbReference type="InterPro" id="IPR008271">
    <property type="entry name" value="Ser/Thr_kinase_AS"/>
</dbReference>
<keyword evidence="2" id="KW-0547">Nucleotide-binding</keyword>
<sequence>MKRCDVARSMGVSLMVYNEANISDMIRTPNLHLAGRRSDRVDDVPNDPRLKSTDERFAVFSVRSIQSHGLPLCRKPENGIVVFDLLEIPSNYYQLDNGLRLQRTDDGDFIIDNVQYTLDELQAIATKQDAILLKKQKIAEEDERQRKLDAMHAATSFEALPEDVKKLIRSVKIDVESLKDPTRFEAMLNILRFTEKRDFRTFAMRNRHVIKYTAPEDDPSTSRLLHRAQQEAVVDPKAKKYFKSSELTGKGGFGKVFFAEQHQPAFNMVAIKKMKHTNAKEKTANYLELGFLIECQHPNIVKYMSSFLFNDELWIVTEFMSGGTLRDAIKVKKLDESHIAFISREILKALEYLHYKKIIHRDVKSDNIMLTTDGNVKLIDMGLCDSLSIKEHSNSMCGSAMYMSPEVIQNQPYGYPTDIWGFGITIAEMLNGSTPNNSVPKLMGMYRSACYPLETITLDLKKKPSAEMHQFFSSCIHPDQYERPTAQELLNMDFIKKAAPKKVMSDMLVEIFLANALMDTGLF</sequence>
<evidence type="ECO:0000259" key="4">
    <source>
        <dbReference type="PROSITE" id="PS50011"/>
    </source>
</evidence>
<accession>A0A2P6NK23</accession>
<protein>
    <recommendedName>
        <fullName evidence="4">Protein kinase domain-containing protein</fullName>
    </recommendedName>
</protein>
<dbReference type="PROSITE" id="PS00108">
    <property type="entry name" value="PROTEIN_KINASE_ST"/>
    <property type="match status" value="1"/>
</dbReference>
<dbReference type="InterPro" id="IPR001245">
    <property type="entry name" value="Ser-Thr/Tyr_kinase_cat_dom"/>
</dbReference>
<dbReference type="Pfam" id="PF00069">
    <property type="entry name" value="Pkinase"/>
    <property type="match status" value="1"/>
</dbReference>
<comment type="caution">
    <text evidence="5">The sequence shown here is derived from an EMBL/GenBank/DDBJ whole genome shotgun (WGS) entry which is preliminary data.</text>
</comment>
<dbReference type="Proteomes" id="UP000241769">
    <property type="component" value="Unassembled WGS sequence"/>
</dbReference>
<dbReference type="InterPro" id="IPR000719">
    <property type="entry name" value="Prot_kinase_dom"/>
</dbReference>
<dbReference type="InParanoid" id="A0A2P6NK23"/>
<feature type="domain" description="Protein kinase" evidence="4">
    <location>
        <begin position="242"/>
        <end position="495"/>
    </location>
</feature>
<evidence type="ECO:0000256" key="2">
    <source>
        <dbReference type="ARBA" id="ARBA00022741"/>
    </source>
</evidence>
<dbReference type="STRING" id="1890364.A0A2P6NK23"/>
<evidence type="ECO:0000313" key="6">
    <source>
        <dbReference type="Proteomes" id="UP000241769"/>
    </source>
</evidence>
<dbReference type="OrthoDB" id="275301at2759"/>
<dbReference type="GO" id="GO:0004672">
    <property type="term" value="F:protein kinase activity"/>
    <property type="evidence" value="ECO:0007669"/>
    <property type="project" value="InterPro"/>
</dbReference>
<dbReference type="SUPFAM" id="SSF56112">
    <property type="entry name" value="Protein kinase-like (PK-like)"/>
    <property type="match status" value="1"/>
</dbReference>
<dbReference type="PRINTS" id="PR00109">
    <property type="entry name" value="TYRKINASE"/>
</dbReference>
<keyword evidence="6" id="KW-1185">Reference proteome</keyword>
<organism evidence="5 6">
    <name type="scientific">Planoprotostelium fungivorum</name>
    <dbReference type="NCBI Taxonomy" id="1890364"/>
    <lineage>
        <taxon>Eukaryota</taxon>
        <taxon>Amoebozoa</taxon>
        <taxon>Evosea</taxon>
        <taxon>Variosea</taxon>
        <taxon>Cavosteliida</taxon>
        <taxon>Cavosteliaceae</taxon>
        <taxon>Planoprotostelium</taxon>
    </lineage>
</organism>
<dbReference type="AlphaFoldDB" id="A0A2P6NK23"/>
<dbReference type="EMBL" id="MDYQ01000065">
    <property type="protein sequence ID" value="PRP84315.1"/>
    <property type="molecule type" value="Genomic_DNA"/>
</dbReference>
<dbReference type="CDD" id="cd05122">
    <property type="entry name" value="PKc_STE"/>
    <property type="match status" value="1"/>
</dbReference>
<name>A0A2P6NK23_9EUKA</name>